<dbReference type="NCBIfam" id="TIGR02436">
    <property type="entry name" value="four helix bundle protein"/>
    <property type="match status" value="1"/>
</dbReference>
<dbReference type="STRING" id="83765.SAMN05660284_01171"/>
<evidence type="ECO:0000313" key="2">
    <source>
        <dbReference type="Proteomes" id="UP000242869"/>
    </source>
</evidence>
<dbReference type="InterPro" id="IPR036583">
    <property type="entry name" value="23S_rRNA_IVS_sf"/>
</dbReference>
<gene>
    <name evidence="1" type="ORF">SAMN05660284_01171</name>
</gene>
<protein>
    <submittedName>
        <fullName evidence="1">Four helix bundle protein</fullName>
    </submittedName>
</protein>
<dbReference type="CDD" id="cd16377">
    <property type="entry name" value="23S_rRNA_IVP_like"/>
    <property type="match status" value="1"/>
</dbReference>
<dbReference type="SUPFAM" id="SSF158446">
    <property type="entry name" value="IVS-encoded protein-like"/>
    <property type="match status" value="1"/>
</dbReference>
<dbReference type="OrthoDB" id="160990at2"/>
<evidence type="ECO:0000313" key="1">
    <source>
        <dbReference type="EMBL" id="SFN30641.1"/>
    </source>
</evidence>
<sequence>MLLVQAVYDVSANFPREEVFGLTSQMRRAAISIPSNIAEGVARGTSKEYVHFLNIARGSLSELDTQLDIASMLRYIPNDHAVFEQINTVGRLLSGLHRKISQSL</sequence>
<proteinExistence type="predicted"/>
<accession>A0A1I4XXK9</accession>
<dbReference type="Pfam" id="PF05635">
    <property type="entry name" value="23S_rRNA_IVP"/>
    <property type="match status" value="1"/>
</dbReference>
<organism evidence="1 2">
    <name type="scientific">Formivibrio citricus</name>
    <dbReference type="NCBI Taxonomy" id="83765"/>
    <lineage>
        <taxon>Bacteria</taxon>
        <taxon>Pseudomonadati</taxon>
        <taxon>Pseudomonadota</taxon>
        <taxon>Betaproteobacteria</taxon>
        <taxon>Neisseriales</taxon>
        <taxon>Chitinibacteraceae</taxon>
        <taxon>Formivibrio</taxon>
    </lineage>
</organism>
<dbReference type="InterPro" id="IPR012657">
    <property type="entry name" value="23S_rRNA-intervening_sequence"/>
</dbReference>
<reference evidence="2" key="1">
    <citation type="submission" date="2016-10" db="EMBL/GenBank/DDBJ databases">
        <authorList>
            <person name="Varghese N."/>
            <person name="Submissions S."/>
        </authorList>
    </citation>
    <scope>NUCLEOTIDE SEQUENCE [LARGE SCALE GENOMIC DNA]</scope>
    <source>
        <strain evidence="2">DSM 6150</strain>
    </source>
</reference>
<dbReference type="Gene3D" id="1.20.1440.60">
    <property type="entry name" value="23S rRNA-intervening sequence"/>
    <property type="match status" value="1"/>
</dbReference>
<dbReference type="Proteomes" id="UP000242869">
    <property type="component" value="Unassembled WGS sequence"/>
</dbReference>
<dbReference type="PANTHER" id="PTHR38471:SF2">
    <property type="entry name" value="FOUR HELIX BUNDLE PROTEIN"/>
    <property type="match status" value="1"/>
</dbReference>
<dbReference type="AlphaFoldDB" id="A0A1I4XXK9"/>
<dbReference type="EMBL" id="FOVE01000006">
    <property type="protein sequence ID" value="SFN30641.1"/>
    <property type="molecule type" value="Genomic_DNA"/>
</dbReference>
<dbReference type="PANTHER" id="PTHR38471">
    <property type="entry name" value="FOUR HELIX BUNDLE PROTEIN"/>
    <property type="match status" value="1"/>
</dbReference>
<keyword evidence="2" id="KW-1185">Reference proteome</keyword>
<name>A0A1I4XXK9_9NEIS</name>